<reference evidence="3" key="1">
    <citation type="submission" date="2018-07" db="EMBL/GenBank/DDBJ databases">
        <authorList>
            <person name="Safronova V.I."/>
            <person name="Chirak E.R."/>
            <person name="Sazanova A.L."/>
        </authorList>
    </citation>
    <scope>NUCLEOTIDE SEQUENCE [LARGE SCALE GENOMIC DNA]</scope>
    <source>
        <strain evidence="3">RCAM04685</strain>
    </source>
</reference>
<evidence type="ECO:0000313" key="3">
    <source>
        <dbReference type="Proteomes" id="UP000255207"/>
    </source>
</evidence>
<dbReference type="RefSeq" id="WP_114829474.1">
    <property type="nucleotide sequence ID" value="NZ_QQTO01000021.1"/>
</dbReference>
<proteinExistence type="predicted"/>
<dbReference type="EMBL" id="QQTP01000005">
    <property type="protein sequence ID" value="RDJ25428.1"/>
    <property type="molecule type" value="Genomic_DNA"/>
</dbReference>
<dbReference type="InterPro" id="IPR029052">
    <property type="entry name" value="Metallo-depent_PP-like"/>
</dbReference>
<dbReference type="AlphaFoldDB" id="A0A370L7X1"/>
<sequence>MTRVVFLSDPHLSPTHGFFWQNWLLARDAAARVDAACTIVNGDLCIDGPDSDAEMAFAATALALLPGTVLPLPGNHDIGDEPPGQDPNQIVNEARLARWDTFIGADRWRFRLDGWTLLGVNAQLFGSGLAREAEQNDWLDAMLAESRGDRVGLVLHKPLFVESPDEALPSIASLGPAPRGELVQRLCRADIRLVVSGHLHKHRDRSIDGLRHLWLPSLAFSGGRGLDGDARCGFAVLDFDGDHVGVEIVRPQGIVSHDLDAIKQHGRYRFLREMPPCPPELAA</sequence>
<dbReference type="SUPFAM" id="SSF56300">
    <property type="entry name" value="Metallo-dependent phosphatases"/>
    <property type="match status" value="1"/>
</dbReference>
<feature type="domain" description="Calcineurin-like phosphoesterase" evidence="1">
    <location>
        <begin position="3"/>
        <end position="201"/>
    </location>
</feature>
<protein>
    <submittedName>
        <fullName evidence="2">Metallophosphoesterase</fullName>
    </submittedName>
</protein>
<dbReference type="Proteomes" id="UP000255207">
    <property type="component" value="Unassembled WGS sequence"/>
</dbReference>
<evidence type="ECO:0000313" key="2">
    <source>
        <dbReference type="EMBL" id="RDJ25428.1"/>
    </source>
</evidence>
<keyword evidence="3" id="KW-1185">Reference proteome</keyword>
<dbReference type="InterPro" id="IPR051918">
    <property type="entry name" value="STPP_CPPED1"/>
</dbReference>
<name>A0A370L7X1_9HYPH</name>
<dbReference type="Pfam" id="PF00149">
    <property type="entry name" value="Metallophos"/>
    <property type="match status" value="1"/>
</dbReference>
<dbReference type="OrthoDB" id="651281at2"/>
<organism evidence="2 3">
    <name type="scientific">Bosea caraganae</name>
    <dbReference type="NCBI Taxonomy" id="2763117"/>
    <lineage>
        <taxon>Bacteria</taxon>
        <taxon>Pseudomonadati</taxon>
        <taxon>Pseudomonadota</taxon>
        <taxon>Alphaproteobacteria</taxon>
        <taxon>Hyphomicrobiales</taxon>
        <taxon>Boseaceae</taxon>
        <taxon>Bosea</taxon>
    </lineage>
</organism>
<dbReference type="PANTHER" id="PTHR43143">
    <property type="entry name" value="METALLOPHOSPHOESTERASE, CALCINEURIN SUPERFAMILY"/>
    <property type="match status" value="1"/>
</dbReference>
<comment type="caution">
    <text evidence="2">The sequence shown here is derived from an EMBL/GenBank/DDBJ whole genome shotgun (WGS) entry which is preliminary data.</text>
</comment>
<accession>A0A370L7X1</accession>
<dbReference type="InterPro" id="IPR004843">
    <property type="entry name" value="Calcineurin-like_PHP"/>
</dbReference>
<evidence type="ECO:0000259" key="1">
    <source>
        <dbReference type="Pfam" id="PF00149"/>
    </source>
</evidence>
<dbReference type="PANTHER" id="PTHR43143:SF1">
    <property type="entry name" value="SERINE_THREONINE-PROTEIN PHOSPHATASE CPPED1"/>
    <property type="match status" value="1"/>
</dbReference>
<dbReference type="GO" id="GO:0016787">
    <property type="term" value="F:hydrolase activity"/>
    <property type="evidence" value="ECO:0007669"/>
    <property type="project" value="InterPro"/>
</dbReference>
<gene>
    <name evidence="2" type="ORF">DWE98_11920</name>
</gene>
<dbReference type="Gene3D" id="3.60.21.10">
    <property type="match status" value="1"/>
</dbReference>